<keyword evidence="1" id="KW-0472">Membrane</keyword>
<geneLocation type="plasmid" evidence="2 3">
    <name>unnamed</name>
</geneLocation>
<keyword evidence="3" id="KW-1185">Reference proteome</keyword>
<keyword evidence="1" id="KW-1133">Transmembrane helix</keyword>
<name>A0A222ERN7_9MOLU</name>
<reference evidence="2 3" key="1">
    <citation type="submission" date="2017-07" db="EMBL/GenBank/DDBJ databases">
        <title>Complete genome sequence of Spiroplasma corruscae EC-1 (DSM 19793).</title>
        <authorList>
            <person name="Tsai Y.-M."/>
            <person name="Lo W.-S."/>
            <person name="Kuo C.-H."/>
        </authorList>
    </citation>
    <scope>NUCLEOTIDE SEQUENCE [LARGE SCALE GENOMIC DNA]</scope>
    <source>
        <strain evidence="2 3">EC-1</strain>
        <plasmid evidence="2 3">unnamed</plasmid>
    </source>
</reference>
<evidence type="ECO:0000313" key="3">
    <source>
        <dbReference type="Proteomes" id="UP000203229"/>
    </source>
</evidence>
<protein>
    <submittedName>
        <fullName evidence="2">Uncharacterized protein</fullName>
    </submittedName>
</protein>
<organism evidence="2 3">
    <name type="scientific">Spiroplasma corruscae</name>
    <dbReference type="NCBI Taxonomy" id="216934"/>
    <lineage>
        <taxon>Bacteria</taxon>
        <taxon>Bacillati</taxon>
        <taxon>Mycoplasmatota</taxon>
        <taxon>Mollicutes</taxon>
        <taxon>Entomoplasmatales</taxon>
        <taxon>Spiroplasmataceae</taxon>
        <taxon>Spiroplasma</taxon>
    </lineage>
</organism>
<gene>
    <name evidence="2" type="ORF">SCORR_v1c10410</name>
</gene>
<evidence type="ECO:0000313" key="2">
    <source>
        <dbReference type="EMBL" id="ASP28813.1"/>
    </source>
</evidence>
<accession>A0A222ERN7</accession>
<dbReference type="RefSeq" id="WP_094049979.1">
    <property type="nucleotide sequence ID" value="NZ_CP022536.1"/>
</dbReference>
<evidence type="ECO:0000256" key="1">
    <source>
        <dbReference type="SAM" id="Phobius"/>
    </source>
</evidence>
<dbReference type="AlphaFoldDB" id="A0A222ERN7"/>
<keyword evidence="1" id="KW-0812">Transmembrane</keyword>
<keyword evidence="2" id="KW-0614">Plasmid</keyword>
<sequence length="174" mass="20655">MDIKDIVLIITSVCGVVTAIGSLGLGLINFLRDKKFRRLEVKKNILNIWNIAQKEMIEKGLKEFDERFVEQEKIKVIWDYYEKLCSVLRFNGLIKRSSLGIKKEDVNSEIMVYCVECEKRYSLNKVFKKRINDSMTINRYRISRVFLWKIKMRGWKGKKEILCIQKCFLNNCNN</sequence>
<proteinExistence type="predicted"/>
<dbReference type="KEGG" id="scou:SCORR_v1c10410"/>
<dbReference type="EMBL" id="CP022536">
    <property type="protein sequence ID" value="ASP28813.1"/>
    <property type="molecule type" value="Genomic_DNA"/>
</dbReference>
<dbReference type="Proteomes" id="UP000203229">
    <property type="component" value="Plasmid unnamed"/>
</dbReference>
<feature type="transmembrane region" description="Helical" evidence="1">
    <location>
        <begin position="6"/>
        <end position="31"/>
    </location>
</feature>